<gene>
    <name evidence="2" type="ORF">BDQ12DRAFT_661782</name>
</gene>
<dbReference type="OrthoDB" id="3262664at2759"/>
<feature type="compositionally biased region" description="Low complexity" evidence="1">
    <location>
        <begin position="82"/>
        <end position="93"/>
    </location>
</feature>
<proteinExistence type="predicted"/>
<feature type="region of interest" description="Disordered" evidence="1">
    <location>
        <begin position="41"/>
        <end position="113"/>
    </location>
</feature>
<dbReference type="AlphaFoldDB" id="A0A5C3MCA1"/>
<sequence length="254" mass="27126">MSISVDDLVSSLSSSHIGQEALDLATLQAQLAQTLFGQTIASSSSTNPRQVPRGPSHTQPCNTPTGRTPSSSFSSWGQMMPAAASISSSSSSSWRGADEFPSRNAGDDMEEDERMVEELLMPSSPMSNATPSNFLFSQQIPPSPISPLTSYPYPSSSSVAPSAYSAESSQSLFTTTDPFYMAQLQASQNYSSPQSVFSQTGRPTQTSPFMKQQAAASTQSYPISHRDNHGYMHSNAPPLSLDTHAMFARTGAAF</sequence>
<evidence type="ECO:0000313" key="2">
    <source>
        <dbReference type="EMBL" id="TFK43044.1"/>
    </source>
</evidence>
<feature type="compositionally biased region" description="Polar residues" evidence="1">
    <location>
        <begin position="56"/>
        <end position="77"/>
    </location>
</feature>
<dbReference type="EMBL" id="ML213591">
    <property type="protein sequence ID" value="TFK43044.1"/>
    <property type="molecule type" value="Genomic_DNA"/>
</dbReference>
<evidence type="ECO:0000256" key="1">
    <source>
        <dbReference type="SAM" id="MobiDB-lite"/>
    </source>
</evidence>
<dbReference type="Proteomes" id="UP000308652">
    <property type="component" value="Unassembled WGS sequence"/>
</dbReference>
<keyword evidence="3" id="KW-1185">Reference proteome</keyword>
<evidence type="ECO:0000313" key="3">
    <source>
        <dbReference type="Proteomes" id="UP000308652"/>
    </source>
</evidence>
<protein>
    <submittedName>
        <fullName evidence="2">Uncharacterized protein</fullName>
    </submittedName>
</protein>
<reference evidence="2 3" key="1">
    <citation type="journal article" date="2019" name="Nat. Ecol. Evol.">
        <title>Megaphylogeny resolves global patterns of mushroom evolution.</title>
        <authorList>
            <person name="Varga T."/>
            <person name="Krizsan K."/>
            <person name="Foldi C."/>
            <person name="Dima B."/>
            <person name="Sanchez-Garcia M."/>
            <person name="Sanchez-Ramirez S."/>
            <person name="Szollosi G.J."/>
            <person name="Szarkandi J.G."/>
            <person name="Papp V."/>
            <person name="Albert L."/>
            <person name="Andreopoulos W."/>
            <person name="Angelini C."/>
            <person name="Antonin V."/>
            <person name="Barry K.W."/>
            <person name="Bougher N.L."/>
            <person name="Buchanan P."/>
            <person name="Buyck B."/>
            <person name="Bense V."/>
            <person name="Catcheside P."/>
            <person name="Chovatia M."/>
            <person name="Cooper J."/>
            <person name="Damon W."/>
            <person name="Desjardin D."/>
            <person name="Finy P."/>
            <person name="Geml J."/>
            <person name="Haridas S."/>
            <person name="Hughes K."/>
            <person name="Justo A."/>
            <person name="Karasinski D."/>
            <person name="Kautmanova I."/>
            <person name="Kiss B."/>
            <person name="Kocsube S."/>
            <person name="Kotiranta H."/>
            <person name="LaButti K.M."/>
            <person name="Lechner B.E."/>
            <person name="Liimatainen K."/>
            <person name="Lipzen A."/>
            <person name="Lukacs Z."/>
            <person name="Mihaltcheva S."/>
            <person name="Morgado L.N."/>
            <person name="Niskanen T."/>
            <person name="Noordeloos M.E."/>
            <person name="Ohm R.A."/>
            <person name="Ortiz-Santana B."/>
            <person name="Ovrebo C."/>
            <person name="Racz N."/>
            <person name="Riley R."/>
            <person name="Savchenko A."/>
            <person name="Shiryaev A."/>
            <person name="Soop K."/>
            <person name="Spirin V."/>
            <person name="Szebenyi C."/>
            <person name="Tomsovsky M."/>
            <person name="Tulloss R.E."/>
            <person name="Uehling J."/>
            <person name="Grigoriev I.V."/>
            <person name="Vagvolgyi C."/>
            <person name="Papp T."/>
            <person name="Martin F.M."/>
            <person name="Miettinen O."/>
            <person name="Hibbett D.S."/>
            <person name="Nagy L.G."/>
        </authorList>
    </citation>
    <scope>NUCLEOTIDE SEQUENCE [LARGE SCALE GENOMIC DNA]</scope>
    <source>
        <strain evidence="2 3">CBS 166.37</strain>
    </source>
</reference>
<organism evidence="2 3">
    <name type="scientific">Crucibulum laeve</name>
    <dbReference type="NCBI Taxonomy" id="68775"/>
    <lineage>
        <taxon>Eukaryota</taxon>
        <taxon>Fungi</taxon>
        <taxon>Dikarya</taxon>
        <taxon>Basidiomycota</taxon>
        <taxon>Agaricomycotina</taxon>
        <taxon>Agaricomycetes</taxon>
        <taxon>Agaricomycetidae</taxon>
        <taxon>Agaricales</taxon>
        <taxon>Agaricineae</taxon>
        <taxon>Nidulariaceae</taxon>
        <taxon>Crucibulum</taxon>
    </lineage>
</organism>
<accession>A0A5C3MCA1</accession>
<name>A0A5C3MCA1_9AGAR</name>